<comment type="caution">
    <text evidence="3">The sequence shown here is derived from an EMBL/GenBank/DDBJ whole genome shotgun (WGS) entry which is preliminary data.</text>
</comment>
<dbReference type="NCBIfam" id="TIGR01552">
    <property type="entry name" value="phd_fam"/>
    <property type="match status" value="1"/>
</dbReference>
<comment type="similarity">
    <text evidence="1 2">Belongs to the phD/YefM antitoxin family.</text>
</comment>
<reference evidence="3 4" key="1">
    <citation type="journal article" date="2016" name="Nat. Commun.">
        <title>Thousands of microbial genomes shed light on interconnected biogeochemical processes in an aquifer system.</title>
        <authorList>
            <person name="Anantharaman K."/>
            <person name="Brown C.T."/>
            <person name="Hug L.A."/>
            <person name="Sharon I."/>
            <person name="Castelle C.J."/>
            <person name="Probst A.J."/>
            <person name="Thomas B.C."/>
            <person name="Singh A."/>
            <person name="Wilkins M.J."/>
            <person name="Karaoz U."/>
            <person name="Brodie E.L."/>
            <person name="Williams K.H."/>
            <person name="Hubbard S.S."/>
            <person name="Banfield J.F."/>
        </authorList>
    </citation>
    <scope>NUCLEOTIDE SEQUENCE [LARGE SCALE GENOMIC DNA]</scope>
</reference>
<evidence type="ECO:0000313" key="4">
    <source>
        <dbReference type="Proteomes" id="UP000177913"/>
    </source>
</evidence>
<dbReference type="InterPro" id="IPR006442">
    <property type="entry name" value="Antitoxin_Phd/YefM"/>
</dbReference>
<sequence>MKQLIDIEELTKRLLPVTYFRRNAGEIIEKLEKVGTIILTKDGKPVAKLTSLKKKKDFDVDENLKKLKKIAGGYHLGKISPKKIKKIIMQQYESVLP</sequence>
<gene>
    <name evidence="3" type="ORF">A3C25_06045</name>
</gene>
<protein>
    <recommendedName>
        <fullName evidence="2">Antitoxin</fullName>
    </recommendedName>
</protein>
<dbReference type="Pfam" id="PF02604">
    <property type="entry name" value="PhdYeFM_antitox"/>
    <property type="match status" value="1"/>
</dbReference>
<dbReference type="Proteomes" id="UP000177913">
    <property type="component" value="Unassembled WGS sequence"/>
</dbReference>
<evidence type="ECO:0000256" key="1">
    <source>
        <dbReference type="ARBA" id="ARBA00009981"/>
    </source>
</evidence>
<dbReference type="SUPFAM" id="SSF143120">
    <property type="entry name" value="YefM-like"/>
    <property type="match status" value="1"/>
</dbReference>
<proteinExistence type="inferred from homology"/>
<dbReference type="AlphaFoldDB" id="A0A1F7H0C7"/>
<evidence type="ECO:0000256" key="2">
    <source>
        <dbReference type="RuleBase" id="RU362080"/>
    </source>
</evidence>
<dbReference type="EMBL" id="MFZO01000034">
    <property type="protein sequence ID" value="OGK24404.1"/>
    <property type="molecule type" value="Genomic_DNA"/>
</dbReference>
<organism evidence="3 4">
    <name type="scientific">Candidatus Roizmanbacteria bacterium RIFCSPHIGHO2_02_FULL_38_11</name>
    <dbReference type="NCBI Taxonomy" id="1802039"/>
    <lineage>
        <taxon>Bacteria</taxon>
        <taxon>Candidatus Roizmaniibacteriota</taxon>
    </lineage>
</organism>
<comment type="function">
    <text evidence="2">Antitoxin component of a type II toxin-antitoxin (TA) system.</text>
</comment>
<accession>A0A1F7H0C7</accession>
<dbReference type="InterPro" id="IPR036165">
    <property type="entry name" value="YefM-like_sf"/>
</dbReference>
<name>A0A1F7H0C7_9BACT</name>
<evidence type="ECO:0000313" key="3">
    <source>
        <dbReference type="EMBL" id="OGK24404.1"/>
    </source>
</evidence>